<name>A0A7N1A1T8_KALFE</name>
<dbReference type="OMA" id="IDEYCCK"/>
<dbReference type="SUPFAM" id="SSF49870">
    <property type="entry name" value="Osmotin, thaumatin-like protein"/>
    <property type="match status" value="1"/>
</dbReference>
<dbReference type="AlphaFoldDB" id="A0A7N1A1T8"/>
<dbReference type="Pfam" id="PF00314">
    <property type="entry name" value="Thaumatin"/>
    <property type="match status" value="1"/>
</dbReference>
<keyword evidence="1" id="KW-1015">Disulfide bond</keyword>
<feature type="disulfide bond" evidence="1">
    <location>
        <begin position="124"/>
        <end position="139"/>
    </location>
</feature>
<dbReference type="SMART" id="SM00205">
    <property type="entry name" value="THN"/>
    <property type="match status" value="1"/>
</dbReference>
<accession>A0A7N1A1T8</accession>
<dbReference type="InterPro" id="IPR001938">
    <property type="entry name" value="Thaumatin"/>
</dbReference>
<evidence type="ECO:0000313" key="2">
    <source>
        <dbReference type="EnsemblPlants" id="Kaladp0076s0083.1.v1.1.CDS.1"/>
    </source>
</evidence>
<evidence type="ECO:0000256" key="1">
    <source>
        <dbReference type="PIRSR" id="PIRSR002703-1"/>
    </source>
</evidence>
<dbReference type="Gene3D" id="2.60.110.10">
    <property type="entry name" value="Thaumatin"/>
    <property type="match status" value="1"/>
</dbReference>
<feature type="disulfide bond" evidence="1">
    <location>
        <begin position="111"/>
        <end position="180"/>
    </location>
</feature>
<sequence>MLINDYKVTIWPAITPGTSFDGGGFTLKPGEAHLFTTDPVGWSGRPNGLHLRLQRQRRVPHQPLWLLPQMHPATLAEFTLASPDCTMSAWSTGSTCQMPMVIKPIDGNGSCSVAGCDSVQRPSCPSELSVKTGRRVVGCMSACDVFNTDEYCYRGVFKNSATCPKAYSYAYGGPSGIFTCTASDYVVVAFPAKTETFPIPIKIRTIS</sequence>
<dbReference type="PIRSF" id="PIRSF002703">
    <property type="entry name" value="Thaumatin"/>
    <property type="match status" value="1"/>
</dbReference>
<dbReference type="Gramene" id="Kaladp0076s0083.1.v1.1">
    <property type="protein sequence ID" value="Kaladp0076s0083.1.v1.1.CDS.1"/>
    <property type="gene ID" value="Kaladp0076s0083.v1.1"/>
</dbReference>
<organism evidence="2 3">
    <name type="scientific">Kalanchoe fedtschenkoi</name>
    <name type="common">Lavender scallops</name>
    <name type="synonym">South American air plant</name>
    <dbReference type="NCBI Taxonomy" id="63787"/>
    <lineage>
        <taxon>Eukaryota</taxon>
        <taxon>Viridiplantae</taxon>
        <taxon>Streptophyta</taxon>
        <taxon>Embryophyta</taxon>
        <taxon>Tracheophyta</taxon>
        <taxon>Spermatophyta</taxon>
        <taxon>Magnoliopsida</taxon>
        <taxon>eudicotyledons</taxon>
        <taxon>Gunneridae</taxon>
        <taxon>Pentapetalae</taxon>
        <taxon>Saxifragales</taxon>
        <taxon>Crassulaceae</taxon>
        <taxon>Kalanchoe</taxon>
    </lineage>
</organism>
<dbReference type="EnsemblPlants" id="Kaladp0076s0083.1.v1.1">
    <property type="protein sequence ID" value="Kaladp0076s0083.1.v1.1.CDS.1"/>
    <property type="gene ID" value="Kaladp0076s0083.v1.1"/>
</dbReference>
<dbReference type="Proteomes" id="UP000594263">
    <property type="component" value="Unplaced"/>
</dbReference>
<feature type="disulfide bond" evidence="1">
    <location>
        <begin position="143"/>
        <end position="152"/>
    </location>
</feature>
<feature type="disulfide bond" evidence="1">
    <location>
        <begin position="116"/>
        <end position="163"/>
    </location>
</feature>
<dbReference type="PROSITE" id="PS51367">
    <property type="entry name" value="THAUMATIN_2"/>
    <property type="match status" value="1"/>
</dbReference>
<proteinExistence type="predicted"/>
<evidence type="ECO:0008006" key="4">
    <source>
        <dbReference type="Google" id="ProtNLM"/>
    </source>
</evidence>
<reference evidence="2" key="1">
    <citation type="submission" date="2021-01" db="UniProtKB">
        <authorList>
            <consortium name="EnsemblPlants"/>
        </authorList>
    </citation>
    <scope>IDENTIFICATION</scope>
</reference>
<dbReference type="InterPro" id="IPR037176">
    <property type="entry name" value="Osmotin/thaumatin-like_sf"/>
</dbReference>
<dbReference type="PANTHER" id="PTHR31048">
    <property type="entry name" value="OS03G0233200 PROTEIN"/>
    <property type="match status" value="1"/>
</dbReference>
<evidence type="ECO:0000313" key="3">
    <source>
        <dbReference type="Proteomes" id="UP000594263"/>
    </source>
</evidence>
<protein>
    <recommendedName>
        <fullName evidence="4">Thaumatin-like protein</fullName>
    </recommendedName>
</protein>
<keyword evidence="3" id="KW-1185">Reference proteome</keyword>